<reference evidence="9 10" key="1">
    <citation type="submission" date="2019-06" db="EMBL/GenBank/DDBJ databases">
        <title>Genome of new Rhodobacteraceae sp. SM1903.</title>
        <authorList>
            <person name="Ren X."/>
        </authorList>
    </citation>
    <scope>NUCLEOTIDE SEQUENCE [LARGE SCALE GENOMIC DNA]</scope>
    <source>
        <strain evidence="9 10">SM1903</strain>
    </source>
</reference>
<evidence type="ECO:0000256" key="7">
    <source>
        <dbReference type="ARBA" id="ARBA00023295"/>
    </source>
</evidence>
<feature type="domain" description="Alpha-L-arabinofuranosidase C-terminal" evidence="8">
    <location>
        <begin position="322"/>
        <end position="474"/>
    </location>
</feature>
<evidence type="ECO:0000256" key="6">
    <source>
        <dbReference type="ARBA" id="ARBA00023277"/>
    </source>
</evidence>
<evidence type="ECO:0000256" key="2">
    <source>
        <dbReference type="ARBA" id="ARBA00007186"/>
    </source>
</evidence>
<protein>
    <recommendedName>
        <fullName evidence="4">non-reducing end alpha-L-arabinofuranosidase</fullName>
        <ecNumber evidence="4">3.2.1.55</ecNumber>
    </recommendedName>
</protein>
<evidence type="ECO:0000313" key="10">
    <source>
        <dbReference type="Proteomes" id="UP000314011"/>
    </source>
</evidence>
<dbReference type="GO" id="GO:0046556">
    <property type="term" value="F:alpha-L-arabinofuranosidase activity"/>
    <property type="evidence" value="ECO:0007669"/>
    <property type="project" value="UniProtKB-EC"/>
</dbReference>
<dbReference type="PANTHER" id="PTHR43576:SF2">
    <property type="entry name" value="INTRACELLULAR EXO-ALPHA-L-ARABINOFURANOSIDASE 2"/>
    <property type="match status" value="1"/>
</dbReference>
<dbReference type="SUPFAM" id="SSF51445">
    <property type="entry name" value="(Trans)glycosidases"/>
    <property type="match status" value="1"/>
</dbReference>
<dbReference type="Gene3D" id="3.20.20.80">
    <property type="entry name" value="Glycosidases"/>
    <property type="match status" value="1"/>
</dbReference>
<keyword evidence="10" id="KW-1185">Reference proteome</keyword>
<dbReference type="RefSeq" id="WP_140195226.1">
    <property type="nucleotide sequence ID" value="NZ_CP065915.1"/>
</dbReference>
<comment type="similarity">
    <text evidence="2">Belongs to the glycosyl hydrolase 51 family.</text>
</comment>
<comment type="catalytic activity">
    <reaction evidence="1">
        <text>Hydrolysis of terminal non-reducing alpha-L-arabinofuranoside residues in alpha-L-arabinosides.</text>
        <dbReference type="EC" id="3.2.1.55"/>
    </reaction>
</comment>
<evidence type="ECO:0000256" key="5">
    <source>
        <dbReference type="ARBA" id="ARBA00022801"/>
    </source>
</evidence>
<dbReference type="AlphaFoldDB" id="A0A5C5GH99"/>
<evidence type="ECO:0000256" key="1">
    <source>
        <dbReference type="ARBA" id="ARBA00001462"/>
    </source>
</evidence>
<dbReference type="GO" id="GO:0046373">
    <property type="term" value="P:L-arabinose metabolic process"/>
    <property type="evidence" value="ECO:0007669"/>
    <property type="project" value="InterPro"/>
</dbReference>
<keyword evidence="7" id="KW-0326">Glycosidase</keyword>
<evidence type="ECO:0000256" key="3">
    <source>
        <dbReference type="ARBA" id="ARBA00011165"/>
    </source>
</evidence>
<dbReference type="Proteomes" id="UP000314011">
    <property type="component" value="Unassembled WGS sequence"/>
</dbReference>
<dbReference type="EC" id="3.2.1.55" evidence="4"/>
<gene>
    <name evidence="9" type="ORF">FHY64_13045</name>
</gene>
<evidence type="ECO:0000259" key="8">
    <source>
        <dbReference type="SMART" id="SM00813"/>
    </source>
</evidence>
<name>A0A5C5GH99_9RHOB</name>
<dbReference type="OrthoDB" id="9758333at2"/>
<comment type="subunit">
    <text evidence="3">Homohexamer; trimer of dimers.</text>
</comment>
<dbReference type="PANTHER" id="PTHR43576">
    <property type="entry name" value="ALPHA-L-ARABINOFURANOSIDASE C-RELATED"/>
    <property type="match status" value="1"/>
</dbReference>
<dbReference type="Pfam" id="PF22848">
    <property type="entry name" value="ASD1_dom"/>
    <property type="match status" value="1"/>
</dbReference>
<comment type="caution">
    <text evidence="9">The sequence shown here is derived from an EMBL/GenBank/DDBJ whole genome shotgun (WGS) entry which is preliminary data.</text>
</comment>
<organism evidence="9 10">
    <name type="scientific">Pelagovum pacificum</name>
    <dbReference type="NCBI Taxonomy" id="2588711"/>
    <lineage>
        <taxon>Bacteria</taxon>
        <taxon>Pseudomonadati</taxon>
        <taxon>Pseudomonadota</taxon>
        <taxon>Alphaproteobacteria</taxon>
        <taxon>Rhodobacterales</taxon>
        <taxon>Paracoccaceae</taxon>
        <taxon>Pelagovum</taxon>
    </lineage>
</organism>
<dbReference type="GO" id="GO:0000272">
    <property type="term" value="P:polysaccharide catabolic process"/>
    <property type="evidence" value="ECO:0007669"/>
    <property type="project" value="TreeGrafter"/>
</dbReference>
<keyword evidence="6" id="KW-0119">Carbohydrate metabolism</keyword>
<dbReference type="InterPro" id="IPR017853">
    <property type="entry name" value="GH"/>
</dbReference>
<evidence type="ECO:0000256" key="4">
    <source>
        <dbReference type="ARBA" id="ARBA00012670"/>
    </source>
</evidence>
<sequence length="483" mass="54044">MSSLKIDTTPKHEFSPRFYMQFMEPLGHTDSSVAACWNVLEDKWRDDFVEVVSDLKPSSIRWGGILTGFWKWREGVGDPKDRVPMVNYLWGGVETNRVGVHEFLDFCEMVGAEPIMGINFAGDGRPEYIETALGEKRAGTPEEAADLVSYCNDPDHAERKANGRDKPWNVRTWQIGNETSYPKAGERFDRHENAEQYVAFAKAMRERDPSITLIGWGDLERDTNESWTPTLLEAAGETIDMVAIHMMHQNPKDPDTPLRGRKYRDDYTKTWDALTEQYQSVESKLIGARETIEGINPKIRLAITEGHLSIQPHNKNEVLREWITGLFHARTLTLYERHSDILDIVTLADFAGQSWLVNAVLLGSPAEQPYLLPVGHVMRLFAHHVGTHGVEVESDDADLCVSATREGDKLFLHVANLDFEAEKTLSTGVTGKGTVHQIAPGKLDAYIDSTNLDVFAVETREVADASSVTLPPASVAAIVIDLS</sequence>
<proteinExistence type="inferred from homology"/>
<dbReference type="EMBL" id="VFFF01000001">
    <property type="protein sequence ID" value="TNY34145.1"/>
    <property type="molecule type" value="Genomic_DNA"/>
</dbReference>
<dbReference type="InterPro" id="IPR010720">
    <property type="entry name" value="Alpha-L-AF_C"/>
</dbReference>
<evidence type="ECO:0000313" key="9">
    <source>
        <dbReference type="EMBL" id="TNY34145.1"/>
    </source>
</evidence>
<accession>A0A5C5GH99</accession>
<dbReference type="SMART" id="SM00813">
    <property type="entry name" value="Alpha-L-AF_C"/>
    <property type="match status" value="1"/>
</dbReference>
<keyword evidence="5" id="KW-0378">Hydrolase</keyword>
<dbReference type="InterPro" id="IPR055235">
    <property type="entry name" value="ASD1_cat"/>
</dbReference>